<protein>
    <submittedName>
        <fullName evidence="2">Uncharacterized protein</fullName>
    </submittedName>
</protein>
<dbReference type="Proteomes" id="UP000650533">
    <property type="component" value="Chromosome 1"/>
</dbReference>
<proteinExistence type="predicted"/>
<reference evidence="2" key="1">
    <citation type="submission" date="2020-05" db="EMBL/GenBank/DDBJ databases">
        <title>Evolutionary and genomic comparisons of hybrid uninucleate and nonhybrid Rhizoctonia fungi.</title>
        <authorList>
            <person name="Li C."/>
            <person name="Chen X."/>
        </authorList>
    </citation>
    <scope>NUCLEOTIDE SEQUENCE</scope>
    <source>
        <strain evidence="2">AG-1 IA</strain>
    </source>
</reference>
<gene>
    <name evidence="2" type="ORF">RhiXN_04432</name>
</gene>
<dbReference type="RefSeq" id="XP_043176668.1">
    <property type="nucleotide sequence ID" value="XM_043324249.1"/>
</dbReference>
<dbReference type="KEGG" id="rsx:RhiXN_04432"/>
<evidence type="ECO:0000256" key="1">
    <source>
        <dbReference type="SAM" id="MobiDB-lite"/>
    </source>
</evidence>
<feature type="region of interest" description="Disordered" evidence="1">
    <location>
        <begin position="193"/>
        <end position="229"/>
    </location>
</feature>
<feature type="region of interest" description="Disordered" evidence="1">
    <location>
        <begin position="1"/>
        <end position="22"/>
    </location>
</feature>
<dbReference type="AlphaFoldDB" id="A0A8H8NQ52"/>
<name>A0A8H8NQ52_9AGAM</name>
<accession>A0A8H8NQ52</accession>
<evidence type="ECO:0000313" key="3">
    <source>
        <dbReference type="Proteomes" id="UP000650533"/>
    </source>
</evidence>
<evidence type="ECO:0000313" key="2">
    <source>
        <dbReference type="EMBL" id="QRW16431.1"/>
    </source>
</evidence>
<organism evidence="2 3">
    <name type="scientific">Rhizoctonia solani</name>
    <dbReference type="NCBI Taxonomy" id="456999"/>
    <lineage>
        <taxon>Eukaryota</taxon>
        <taxon>Fungi</taxon>
        <taxon>Dikarya</taxon>
        <taxon>Basidiomycota</taxon>
        <taxon>Agaricomycotina</taxon>
        <taxon>Agaricomycetes</taxon>
        <taxon>Cantharellales</taxon>
        <taxon>Ceratobasidiaceae</taxon>
        <taxon>Rhizoctonia</taxon>
    </lineage>
</organism>
<dbReference type="GeneID" id="67026712"/>
<sequence length="229" mass="25022">MGTGSSSGRMEDEEGLNGRLKLGSCSEREEQKGCKRVHAATVFSRGVLGESRSMLVVVRQRHIGPLNTGIISTPIGPQTQIVGCSFEERLLIRLFFTSTVSVQPTPSPRAYTSVRSLSRSQAPTRSLTENLKIHISCHVIAINDCIVHSNDAYDPLFTTVTLRPRRYALHPSFKLQPPPISLKTRTTIIEEGRRGRPNKTFADAVAGRNPPEPAPAPIASSSTMTFGDK</sequence>
<dbReference type="EMBL" id="CP059658">
    <property type="protein sequence ID" value="QRW16431.1"/>
    <property type="molecule type" value="Genomic_DNA"/>
</dbReference>